<keyword evidence="4" id="KW-1185">Reference proteome</keyword>
<evidence type="ECO:0000256" key="1">
    <source>
        <dbReference type="SAM" id="MobiDB-lite"/>
    </source>
</evidence>
<gene>
    <name evidence="3" type="ordered locus">MXAN_6944</name>
</gene>
<evidence type="ECO:0000259" key="2">
    <source>
        <dbReference type="Pfam" id="PF03880"/>
    </source>
</evidence>
<feature type="region of interest" description="Disordered" evidence="1">
    <location>
        <begin position="1"/>
        <end position="37"/>
    </location>
</feature>
<evidence type="ECO:0000313" key="4">
    <source>
        <dbReference type="Proteomes" id="UP000002402"/>
    </source>
</evidence>
<dbReference type="Proteomes" id="UP000002402">
    <property type="component" value="Chromosome"/>
</dbReference>
<sequence>MVPEVLNPGERLGGVLRQPEGADVGERRLKSSPGEADGLAASDVGKIEFHDHHAFVAVSKRVAKMALQRLREECIKGRKTPHRARAVVASPSRFSKCEIIQVVSIA</sequence>
<feature type="domain" description="DEAD box helicase DbpA/CsdA RNA-binding" evidence="2">
    <location>
        <begin position="37"/>
        <end position="79"/>
    </location>
</feature>
<reference evidence="3 4" key="1">
    <citation type="journal article" date="2006" name="Proc. Natl. Acad. Sci. U.S.A.">
        <title>Evolution of sensory complexity recorded in a myxobacterial genome.</title>
        <authorList>
            <person name="Goldman B.S."/>
            <person name="Nierman W.C."/>
            <person name="Kaiser D."/>
            <person name="Slater S.C."/>
            <person name="Durkin A.S."/>
            <person name="Eisen J.A."/>
            <person name="Ronning C.M."/>
            <person name="Barbazuk W.B."/>
            <person name="Blanchard M."/>
            <person name="Field C."/>
            <person name="Halling C."/>
            <person name="Hinkle G."/>
            <person name="Iartchuk O."/>
            <person name="Kim H.S."/>
            <person name="Mackenzie C."/>
            <person name="Madupu R."/>
            <person name="Miller N."/>
            <person name="Shvartsbeyn A."/>
            <person name="Sullivan S.A."/>
            <person name="Vaudin M."/>
            <person name="Wiegand R."/>
            <person name="Kaplan H.B."/>
        </authorList>
    </citation>
    <scope>NUCLEOTIDE SEQUENCE [LARGE SCALE GENOMIC DNA]</scope>
    <source>
        <strain evidence="4">DK1622</strain>
    </source>
</reference>
<dbReference type="EMBL" id="CP000113">
    <property type="protein sequence ID" value="ABF91905.1"/>
    <property type="molecule type" value="Genomic_DNA"/>
</dbReference>
<dbReference type="InterPro" id="IPR005580">
    <property type="entry name" value="DbpA/CsdA_RNA-bd_dom"/>
</dbReference>
<dbReference type="HOGENOM" id="CLU_2220328_0_0_7"/>
<accession>Q1CX14</accession>
<organism evidence="3 4">
    <name type="scientific">Myxococcus xanthus (strain DK1622)</name>
    <dbReference type="NCBI Taxonomy" id="246197"/>
    <lineage>
        <taxon>Bacteria</taxon>
        <taxon>Pseudomonadati</taxon>
        <taxon>Myxococcota</taxon>
        <taxon>Myxococcia</taxon>
        <taxon>Myxococcales</taxon>
        <taxon>Cystobacterineae</taxon>
        <taxon>Myxococcaceae</taxon>
        <taxon>Myxococcus</taxon>
    </lineage>
</organism>
<evidence type="ECO:0000313" key="3">
    <source>
        <dbReference type="EMBL" id="ABF91905.1"/>
    </source>
</evidence>
<dbReference type="Pfam" id="PF03880">
    <property type="entry name" value="DbpA"/>
    <property type="match status" value="1"/>
</dbReference>
<dbReference type="KEGG" id="mxa:MXAN_6944"/>
<protein>
    <submittedName>
        <fullName evidence="3">DbpA RNA binding domain protein</fullName>
    </submittedName>
</protein>
<dbReference type="EnsemblBacteria" id="ABF91905">
    <property type="protein sequence ID" value="ABF91905"/>
    <property type="gene ID" value="MXAN_6944"/>
</dbReference>
<dbReference type="AlphaFoldDB" id="Q1CX14"/>
<proteinExistence type="predicted"/>
<name>Q1CX14_MYXXD</name>
<dbReference type="STRING" id="246197.MXAN_6944"/>
<dbReference type="Gene3D" id="3.30.70.330">
    <property type="match status" value="1"/>
</dbReference>
<dbReference type="InterPro" id="IPR012677">
    <property type="entry name" value="Nucleotide-bd_a/b_plait_sf"/>
</dbReference>
<dbReference type="eggNOG" id="COG0513">
    <property type="taxonomic scope" value="Bacteria"/>
</dbReference>